<keyword evidence="1" id="KW-0862">Zinc</keyword>
<name>A0AAD7AUF0_9AGAR</name>
<dbReference type="Pfam" id="PF25540">
    <property type="entry name" value="DUF7923"/>
    <property type="match status" value="1"/>
</dbReference>
<dbReference type="InterPro" id="IPR057683">
    <property type="entry name" value="DUF7923"/>
</dbReference>
<dbReference type="PANTHER" id="PTHR37543:SF1">
    <property type="entry name" value="CCCH ZINC FINGER DNA BINDING PROTEIN (AFU_ORTHOLOGUE AFUA_5G12760)"/>
    <property type="match status" value="1"/>
</dbReference>
<dbReference type="Proteomes" id="UP001218218">
    <property type="component" value="Unassembled WGS sequence"/>
</dbReference>
<keyword evidence="4" id="KW-1185">Reference proteome</keyword>
<comment type="caution">
    <text evidence="3">The sequence shown here is derived from an EMBL/GenBank/DDBJ whole genome shotgun (WGS) entry which is preliminary data.</text>
</comment>
<organism evidence="3 4">
    <name type="scientific">Mycena albidolilacea</name>
    <dbReference type="NCBI Taxonomy" id="1033008"/>
    <lineage>
        <taxon>Eukaryota</taxon>
        <taxon>Fungi</taxon>
        <taxon>Dikarya</taxon>
        <taxon>Basidiomycota</taxon>
        <taxon>Agaricomycotina</taxon>
        <taxon>Agaricomycetes</taxon>
        <taxon>Agaricomycetidae</taxon>
        <taxon>Agaricales</taxon>
        <taxon>Marasmiineae</taxon>
        <taxon>Mycenaceae</taxon>
        <taxon>Mycena</taxon>
    </lineage>
</organism>
<keyword evidence="1" id="KW-0863">Zinc-finger</keyword>
<reference evidence="3" key="1">
    <citation type="submission" date="2023-03" db="EMBL/GenBank/DDBJ databases">
        <title>Massive genome expansion in bonnet fungi (Mycena s.s.) driven by repeated elements and novel gene families across ecological guilds.</title>
        <authorList>
            <consortium name="Lawrence Berkeley National Laboratory"/>
            <person name="Harder C.B."/>
            <person name="Miyauchi S."/>
            <person name="Viragh M."/>
            <person name="Kuo A."/>
            <person name="Thoen E."/>
            <person name="Andreopoulos B."/>
            <person name="Lu D."/>
            <person name="Skrede I."/>
            <person name="Drula E."/>
            <person name="Henrissat B."/>
            <person name="Morin E."/>
            <person name="Kohler A."/>
            <person name="Barry K."/>
            <person name="LaButti K."/>
            <person name="Morin E."/>
            <person name="Salamov A."/>
            <person name="Lipzen A."/>
            <person name="Mereny Z."/>
            <person name="Hegedus B."/>
            <person name="Baldrian P."/>
            <person name="Stursova M."/>
            <person name="Weitz H."/>
            <person name="Taylor A."/>
            <person name="Grigoriev I.V."/>
            <person name="Nagy L.G."/>
            <person name="Martin F."/>
            <person name="Kauserud H."/>
        </authorList>
    </citation>
    <scope>NUCLEOTIDE SEQUENCE</scope>
    <source>
        <strain evidence="3">CBHHK002</strain>
    </source>
</reference>
<proteinExistence type="predicted"/>
<evidence type="ECO:0000259" key="2">
    <source>
        <dbReference type="PROSITE" id="PS50103"/>
    </source>
</evidence>
<gene>
    <name evidence="3" type="ORF">DFH08DRAFT_830608</name>
</gene>
<dbReference type="AlphaFoldDB" id="A0AAD7AUF0"/>
<evidence type="ECO:0000313" key="4">
    <source>
        <dbReference type="Proteomes" id="UP001218218"/>
    </source>
</evidence>
<feature type="domain" description="C3H1-type" evidence="2">
    <location>
        <begin position="347"/>
        <end position="375"/>
    </location>
</feature>
<feature type="zinc finger region" description="C3H1-type" evidence="1">
    <location>
        <begin position="347"/>
        <end position="375"/>
    </location>
</feature>
<dbReference type="EMBL" id="JARIHO010000001">
    <property type="protein sequence ID" value="KAJ7368174.1"/>
    <property type="molecule type" value="Genomic_DNA"/>
</dbReference>
<feature type="zinc finger region" description="C3H1-type" evidence="1">
    <location>
        <begin position="307"/>
        <end position="335"/>
    </location>
</feature>
<evidence type="ECO:0000313" key="3">
    <source>
        <dbReference type="EMBL" id="KAJ7368174.1"/>
    </source>
</evidence>
<accession>A0AAD7AUF0</accession>
<keyword evidence="1" id="KW-0479">Metal-binding</keyword>
<feature type="domain" description="C3H1-type" evidence="2">
    <location>
        <begin position="307"/>
        <end position="335"/>
    </location>
</feature>
<dbReference type="PANTHER" id="PTHR37543">
    <property type="entry name" value="CCCH ZINC FINGER DNA BINDING PROTEIN (AFU_ORTHOLOGUE AFUA_5G12760)"/>
    <property type="match status" value="1"/>
</dbReference>
<evidence type="ECO:0000256" key="1">
    <source>
        <dbReference type="PROSITE-ProRule" id="PRU00723"/>
    </source>
</evidence>
<dbReference type="GO" id="GO:0008270">
    <property type="term" value="F:zinc ion binding"/>
    <property type="evidence" value="ECO:0007669"/>
    <property type="project" value="UniProtKB-KW"/>
</dbReference>
<protein>
    <recommendedName>
        <fullName evidence="2">C3H1-type domain-containing protein</fullName>
    </recommendedName>
</protein>
<dbReference type="InterPro" id="IPR000571">
    <property type="entry name" value="Znf_CCCH"/>
</dbReference>
<dbReference type="PROSITE" id="PS50103">
    <property type="entry name" value="ZF_C3H1"/>
    <property type="match status" value="2"/>
</dbReference>
<sequence>MATQPMGEPGHQLWDDTLSRLINLSNATMKRNTFLEARVAELEMEAALWQRAHTVALEASERDGEAHQRLVCNLNKQIFKRDLFENPLILCVINGDEKLFNTFAQGQEGGKFAAKTLTQEIATYLSADELHKLGRISFWITVYFNRSELLDRLIGNNICSVQQFDAFVAGFSQCSPRFSLVDVGCTNDTDTKIREYIETYARFPQTLRIFLAGGHDPRYASTFDALQNEQLLGKLVIVNSDDAEGGSTSSFLSLKVQDGLFMNPKLLQRHTPLNMRGVNSNGGLLSPQSPASHISGRAIDPSLPLHKQNPPPCNEHYLMTCSKGPAVCKYSHEYILTQDQLASLASNAKKAPCNWLKNGLQCPYGAQCCWGHVCPNGPNCFHLSKGKCWFKGEAMHPALPPELPPI</sequence>